<dbReference type="EC" id="2.1.1.-" evidence="4"/>
<protein>
    <recommendedName>
        <fullName evidence="4">tRNA 5-hydroxyuridine methyltransferase</fullName>
        <ecNumber evidence="4">2.1.1.-</ecNumber>
    </recommendedName>
    <alternativeName>
        <fullName evidence="4">ho5U methyltransferase</fullName>
    </alternativeName>
</protein>
<dbReference type="InterPro" id="IPR029063">
    <property type="entry name" value="SAM-dependent_MTases_sf"/>
</dbReference>
<evidence type="ECO:0000313" key="5">
    <source>
        <dbReference type="EMBL" id="MEQ3352806.1"/>
    </source>
</evidence>
<organism evidence="5 6">
    <name type="scientific">Aedoeadaptatus acetigenes</name>
    <dbReference type="NCBI Taxonomy" id="2981723"/>
    <lineage>
        <taxon>Bacteria</taxon>
        <taxon>Bacillati</taxon>
        <taxon>Bacillota</taxon>
        <taxon>Tissierellia</taxon>
        <taxon>Tissierellales</taxon>
        <taxon>Peptoniphilaceae</taxon>
        <taxon>Aedoeadaptatus</taxon>
    </lineage>
</organism>
<keyword evidence="2 4" id="KW-0808">Transferase</keyword>
<dbReference type="GO" id="GO:0008168">
    <property type="term" value="F:methyltransferase activity"/>
    <property type="evidence" value="ECO:0007669"/>
    <property type="project" value="UniProtKB-KW"/>
</dbReference>
<comment type="similarity">
    <text evidence="4">Belongs to the class I-like SAM-binding methyltransferase superfamily. Cation-dependent O-methyltransferase family.</text>
</comment>
<evidence type="ECO:0000256" key="3">
    <source>
        <dbReference type="ARBA" id="ARBA00022691"/>
    </source>
</evidence>
<dbReference type="CDD" id="cd02440">
    <property type="entry name" value="AdoMet_MTases"/>
    <property type="match status" value="1"/>
</dbReference>
<evidence type="ECO:0000313" key="6">
    <source>
        <dbReference type="Proteomes" id="UP001481872"/>
    </source>
</evidence>
<dbReference type="Proteomes" id="UP001481872">
    <property type="component" value="Unassembled WGS sequence"/>
</dbReference>
<reference evidence="5 6" key="1">
    <citation type="submission" date="2024-04" db="EMBL/GenBank/DDBJ databases">
        <title>Human intestinal bacterial collection.</title>
        <authorList>
            <person name="Pauvert C."/>
            <person name="Hitch T.C.A."/>
            <person name="Clavel T."/>
        </authorList>
    </citation>
    <scope>NUCLEOTIDE SEQUENCE [LARGE SCALE GENOMIC DNA]</scope>
    <source>
        <strain evidence="5 6">CLA-SR-H026</strain>
    </source>
</reference>
<dbReference type="PANTHER" id="PTHR10509:SF14">
    <property type="entry name" value="CAFFEOYL-COA O-METHYLTRANSFERASE 3-RELATED"/>
    <property type="match status" value="1"/>
</dbReference>
<feature type="binding site" evidence="4">
    <location>
        <position position="38"/>
    </location>
    <ligand>
        <name>S-adenosyl-L-methionine</name>
        <dbReference type="ChEBI" id="CHEBI:59789"/>
    </ligand>
</feature>
<feature type="binding site" evidence="4">
    <location>
        <position position="157"/>
    </location>
    <ligand>
        <name>Mg(2+)</name>
        <dbReference type="ChEBI" id="CHEBI:18420"/>
    </ligand>
</feature>
<proteinExistence type="inferred from homology"/>
<gene>
    <name evidence="4" type="primary">trmR</name>
    <name evidence="5" type="ORF">AAA081_00605</name>
</gene>
<dbReference type="EMBL" id="JBBNPS010000001">
    <property type="protein sequence ID" value="MEQ3352806.1"/>
    <property type="molecule type" value="Genomic_DNA"/>
</dbReference>
<dbReference type="PANTHER" id="PTHR10509">
    <property type="entry name" value="O-METHYLTRANSFERASE-RELATED"/>
    <property type="match status" value="1"/>
</dbReference>
<dbReference type="InterPro" id="IPR043675">
    <property type="entry name" value="TrmR_methyltr"/>
</dbReference>
<dbReference type="Gene3D" id="3.40.50.150">
    <property type="entry name" value="Vaccinia Virus protein VP39"/>
    <property type="match status" value="1"/>
</dbReference>
<dbReference type="Pfam" id="PF01596">
    <property type="entry name" value="Methyltransf_3"/>
    <property type="match status" value="1"/>
</dbReference>
<dbReference type="RefSeq" id="WP_349053238.1">
    <property type="nucleotide sequence ID" value="NZ_JBBNPS010000001.1"/>
</dbReference>
<dbReference type="InterPro" id="IPR050362">
    <property type="entry name" value="Cation-dep_OMT"/>
</dbReference>
<dbReference type="HAMAP" id="MF_02217">
    <property type="entry name" value="TrmR_methyltr"/>
    <property type="match status" value="1"/>
</dbReference>
<comment type="subunit">
    <text evidence="4">Homodimer.</text>
</comment>
<comment type="caution">
    <text evidence="5">The sequence shown here is derived from an EMBL/GenBank/DDBJ whole genome shotgun (WGS) entry which is preliminary data.</text>
</comment>
<comment type="function">
    <text evidence="4">Catalyzes the methylation of 5-hydroxyuridine (ho5U) to form 5-methoxyuridine (mo5U) at position 34 in tRNAs.</text>
</comment>
<dbReference type="InterPro" id="IPR002935">
    <property type="entry name" value="SAM_O-MeTrfase"/>
</dbReference>
<comment type="catalytic activity">
    <reaction evidence="4">
        <text>5-hydroxyuridine(34) in tRNA + S-adenosyl-L-methionine = 5-methoxyuridine(34) in tRNA + S-adenosyl-L-homocysteine + H(+)</text>
        <dbReference type="Rhea" id="RHEA:60524"/>
        <dbReference type="Rhea" id="RHEA-COMP:13381"/>
        <dbReference type="Rhea" id="RHEA-COMP:15591"/>
        <dbReference type="ChEBI" id="CHEBI:15378"/>
        <dbReference type="ChEBI" id="CHEBI:57856"/>
        <dbReference type="ChEBI" id="CHEBI:59789"/>
        <dbReference type="ChEBI" id="CHEBI:136877"/>
        <dbReference type="ChEBI" id="CHEBI:143860"/>
    </reaction>
</comment>
<keyword evidence="1 4" id="KW-0489">Methyltransferase</keyword>
<accession>A0ABV1J3Q6</accession>
<feature type="binding site" evidence="4">
    <location>
        <position position="131"/>
    </location>
    <ligand>
        <name>S-adenosyl-L-methionine</name>
        <dbReference type="ChEBI" id="CHEBI:59789"/>
    </ligand>
</feature>
<feature type="binding site" evidence="4">
    <location>
        <position position="85"/>
    </location>
    <ligand>
        <name>S-adenosyl-L-methionine</name>
        <dbReference type="ChEBI" id="CHEBI:59789"/>
    </ligand>
</feature>
<dbReference type="SUPFAM" id="SSF53335">
    <property type="entry name" value="S-adenosyl-L-methionine-dependent methyltransferases"/>
    <property type="match status" value="1"/>
</dbReference>
<evidence type="ECO:0000256" key="2">
    <source>
        <dbReference type="ARBA" id="ARBA00022679"/>
    </source>
</evidence>
<keyword evidence="4" id="KW-0479">Metal-binding</keyword>
<keyword evidence="4" id="KW-0460">Magnesium</keyword>
<dbReference type="GO" id="GO:0032259">
    <property type="term" value="P:methylation"/>
    <property type="evidence" value="ECO:0007669"/>
    <property type="project" value="UniProtKB-KW"/>
</dbReference>
<sequence length="214" mass="24121">MHVTEPFIEDYLAQLFPEPAGYLKDLRAFAEAEGVPIIDVQVENFLNFFLPLLGAKSILELGTAVGYSASMMARALPDAEITTVELDPDRAVNARTHFQNQNMEDRIHLIVADAAEFIQKDEGSYDFIFIDAAKGQYEIYLRESLRRLAPGGVILMDNVLFHGMLASKKLFKRRKITIVKRLKRLLYRVLRADNLSATVLPVGDGLLLIRRLDG</sequence>
<feature type="binding site" evidence="4">
    <location>
        <begin position="113"/>
        <end position="114"/>
    </location>
    <ligand>
        <name>S-adenosyl-L-methionine</name>
        <dbReference type="ChEBI" id="CHEBI:59789"/>
    </ligand>
</feature>
<keyword evidence="6" id="KW-1185">Reference proteome</keyword>
<evidence type="ECO:0000256" key="1">
    <source>
        <dbReference type="ARBA" id="ARBA00022603"/>
    </source>
</evidence>
<evidence type="ECO:0000256" key="4">
    <source>
        <dbReference type="HAMAP-Rule" id="MF_02217"/>
    </source>
</evidence>
<keyword evidence="3 4" id="KW-0949">S-adenosyl-L-methionine</keyword>
<feature type="binding site" evidence="4">
    <location>
        <position position="158"/>
    </location>
    <ligand>
        <name>Mg(2+)</name>
        <dbReference type="ChEBI" id="CHEBI:18420"/>
    </ligand>
</feature>
<name>A0ABV1J3Q6_9FIRM</name>
<dbReference type="PROSITE" id="PS51682">
    <property type="entry name" value="SAM_OMT_I"/>
    <property type="match status" value="1"/>
</dbReference>
<feature type="binding site" evidence="4">
    <location>
        <position position="131"/>
    </location>
    <ligand>
        <name>Mg(2+)</name>
        <dbReference type="ChEBI" id="CHEBI:18420"/>
    </ligand>
</feature>
<feature type="binding site" evidence="4">
    <location>
        <position position="68"/>
    </location>
    <ligand>
        <name>S-adenosyl-L-methionine</name>
        <dbReference type="ChEBI" id="CHEBI:59789"/>
    </ligand>
</feature>
<keyword evidence="4" id="KW-0819">tRNA processing</keyword>